<gene>
    <name evidence="3" type="ORF">SAMN05660477_00313</name>
</gene>
<feature type="domain" description="Putative auto-transporter adhesin head GIN" evidence="2">
    <location>
        <begin position="28"/>
        <end position="206"/>
    </location>
</feature>
<dbReference type="Pfam" id="PF10988">
    <property type="entry name" value="DUF2807"/>
    <property type="match status" value="1"/>
</dbReference>
<dbReference type="STRING" id="619805.SAMN05660477_00313"/>
<dbReference type="AlphaFoldDB" id="A0A1T5CT30"/>
<name>A0A1T5CT30_9FLAO</name>
<dbReference type="RefSeq" id="WP_079665613.1">
    <property type="nucleotide sequence ID" value="NZ_FUYZ01000001.1"/>
</dbReference>
<organism evidence="3 4">
    <name type="scientific">Soonwooa buanensis</name>
    <dbReference type="NCBI Taxonomy" id="619805"/>
    <lineage>
        <taxon>Bacteria</taxon>
        <taxon>Pseudomonadati</taxon>
        <taxon>Bacteroidota</taxon>
        <taxon>Flavobacteriia</taxon>
        <taxon>Flavobacteriales</taxon>
        <taxon>Weeksellaceae</taxon>
        <taxon>Chryseobacterium group</taxon>
        <taxon>Soonwooa</taxon>
    </lineage>
</organism>
<feature type="signal peptide" evidence="1">
    <location>
        <begin position="1"/>
        <end position="20"/>
    </location>
</feature>
<dbReference type="InterPro" id="IPR021255">
    <property type="entry name" value="DUF2807"/>
</dbReference>
<feature type="chain" id="PRO_5012256386" evidence="1">
    <location>
        <begin position="21"/>
        <end position="222"/>
    </location>
</feature>
<keyword evidence="1" id="KW-0732">Signal</keyword>
<proteinExistence type="predicted"/>
<keyword evidence="4" id="KW-1185">Reference proteome</keyword>
<evidence type="ECO:0000313" key="4">
    <source>
        <dbReference type="Proteomes" id="UP000191112"/>
    </source>
</evidence>
<protein>
    <submittedName>
        <fullName evidence="3">Putative auto-transporter adhesin, head GIN domain</fullName>
    </submittedName>
</protein>
<evidence type="ECO:0000256" key="1">
    <source>
        <dbReference type="SAM" id="SignalP"/>
    </source>
</evidence>
<sequence length="222" mass="23309">MIKQILTTMMIAAGTTLAFAQMKNVGSFTKLKVFDQINVELIPGDEYKADISGKNAGNVEFVNSGNELKVRMVTSKVMQGDATKIILYYKNLGSIQASQGSIISSTSPITSSNLSLISNEGSVIDVVANSTAISSKVNTGGLIKIAGETTTQDVVVNAGGKYEGAELKSENTSVTVNAGGEANVFASQDVTTTTRAGGIINVYGNPENRNEKKVIGGKVNYK</sequence>
<dbReference type="EMBL" id="FUYZ01000001">
    <property type="protein sequence ID" value="SKB62481.1"/>
    <property type="molecule type" value="Genomic_DNA"/>
</dbReference>
<dbReference type="Gene3D" id="2.160.20.120">
    <property type="match status" value="1"/>
</dbReference>
<evidence type="ECO:0000313" key="3">
    <source>
        <dbReference type="EMBL" id="SKB62481.1"/>
    </source>
</evidence>
<dbReference type="OrthoDB" id="704821at2"/>
<reference evidence="3 4" key="1">
    <citation type="submission" date="2017-02" db="EMBL/GenBank/DDBJ databases">
        <authorList>
            <person name="Peterson S.W."/>
        </authorList>
    </citation>
    <scope>NUCLEOTIDE SEQUENCE [LARGE SCALE GENOMIC DNA]</scope>
    <source>
        <strain evidence="3 4">DSM 22323</strain>
    </source>
</reference>
<accession>A0A1T5CT30</accession>
<dbReference type="Proteomes" id="UP000191112">
    <property type="component" value="Unassembled WGS sequence"/>
</dbReference>
<evidence type="ECO:0000259" key="2">
    <source>
        <dbReference type="Pfam" id="PF10988"/>
    </source>
</evidence>